<dbReference type="InterPro" id="IPR015946">
    <property type="entry name" value="KH_dom-like_a/b"/>
</dbReference>
<dbReference type="RefSeq" id="WP_108960570.1">
    <property type="nucleotide sequence ID" value="NZ_BFAZ01000009.1"/>
</dbReference>
<dbReference type="AlphaFoldDB" id="A0A2P2DGC3"/>
<comment type="caution">
    <text evidence="1">The sequence shown here is derived from an EMBL/GenBank/DDBJ whole genome shotgun (WGS) entry which is preliminary data.</text>
</comment>
<dbReference type="Pfam" id="PF02566">
    <property type="entry name" value="OsmC"/>
    <property type="match status" value="1"/>
</dbReference>
<organism evidence="1 2">
    <name type="scientific">Leptospira ellinghausenii</name>
    <dbReference type="NCBI Taxonomy" id="1917822"/>
    <lineage>
        <taxon>Bacteria</taxon>
        <taxon>Pseudomonadati</taxon>
        <taxon>Spirochaetota</taxon>
        <taxon>Spirochaetia</taxon>
        <taxon>Leptospirales</taxon>
        <taxon>Leptospiraceae</taxon>
        <taxon>Leptospira</taxon>
    </lineage>
</organism>
<dbReference type="EMBL" id="BFAZ01000009">
    <property type="protein sequence ID" value="GBF43683.1"/>
    <property type="molecule type" value="Genomic_DNA"/>
</dbReference>
<proteinExistence type="predicted"/>
<sequence>MTAVFEDKVIVTTENTKYETKITKGKHHWIADEPADKEGTDLGPMPTELLASSLGACTSITIRMYADRKGYSLDAVSVQITIDKRSPEDHKFIREVTLKGNLKPEERDRLYSVANACPVHKILTGKIEIETLLLP</sequence>
<evidence type="ECO:0000313" key="1">
    <source>
        <dbReference type="EMBL" id="GBF43683.1"/>
    </source>
</evidence>
<keyword evidence="2" id="KW-1185">Reference proteome</keyword>
<dbReference type="SUPFAM" id="SSF82784">
    <property type="entry name" value="OsmC-like"/>
    <property type="match status" value="1"/>
</dbReference>
<dbReference type="PANTHER" id="PTHR39624:SF2">
    <property type="entry name" value="OSMC-LIKE PROTEIN"/>
    <property type="match status" value="1"/>
</dbReference>
<dbReference type="InterPro" id="IPR036102">
    <property type="entry name" value="OsmC/Ohrsf"/>
</dbReference>
<reference evidence="2" key="1">
    <citation type="journal article" date="2019" name="Microbiol. Immunol.">
        <title>Molecular and phenotypic characterization of Leptospira johnsonii sp. nov., Leptospira ellinghausenii sp. nov. and Leptospira ryugenii sp. nov. isolated from soil and water in Japan.</title>
        <authorList>
            <person name="Masuzawa T."/>
            <person name="Saito M."/>
            <person name="Nakao R."/>
            <person name="Nikaido Y."/>
            <person name="Matsumoto M."/>
            <person name="Ogawa M."/>
            <person name="Yokoyama M."/>
            <person name="Hidaka Y."/>
            <person name="Tomita J."/>
            <person name="Sakakibara K."/>
            <person name="Suzuki K."/>
            <person name="Yasuda S."/>
            <person name="Sato H."/>
            <person name="Yamaguchi M."/>
            <person name="Yoshida S.I."/>
            <person name="Koizumi N."/>
            <person name="Kawamura Y."/>
        </authorList>
    </citation>
    <scope>NUCLEOTIDE SEQUENCE [LARGE SCALE GENOMIC DNA]</scope>
    <source>
        <strain evidence="2">E18</strain>
    </source>
</reference>
<name>A0A2P2DGC3_9LEPT</name>
<evidence type="ECO:0000313" key="2">
    <source>
        <dbReference type="Proteomes" id="UP000245206"/>
    </source>
</evidence>
<dbReference type="PANTHER" id="PTHR39624">
    <property type="entry name" value="PROTEIN INVOLVED IN RIMO-MEDIATED BETA-METHYLTHIOLATION OF RIBOSOMAL PROTEIN S12 YCAO"/>
    <property type="match status" value="1"/>
</dbReference>
<dbReference type="OrthoDB" id="1433018at2"/>
<gene>
    <name evidence="1" type="ORF">LPTSP2_29860</name>
</gene>
<dbReference type="Proteomes" id="UP000245206">
    <property type="component" value="Unassembled WGS sequence"/>
</dbReference>
<accession>A0A2P2DGC3</accession>
<dbReference type="InterPro" id="IPR003718">
    <property type="entry name" value="OsmC/Ohr_fam"/>
</dbReference>
<protein>
    <submittedName>
        <fullName evidence="1">Redox protein</fullName>
    </submittedName>
</protein>
<dbReference type="Gene3D" id="3.30.300.20">
    <property type="match status" value="1"/>
</dbReference>